<evidence type="ECO:0000313" key="17">
    <source>
        <dbReference type="EMBL" id="KZE17963.1"/>
    </source>
</evidence>
<dbReference type="EMBL" id="NCWY01000007">
    <property type="protein sequence ID" value="PAK95560.1"/>
    <property type="molecule type" value="Genomic_DNA"/>
</dbReference>
<dbReference type="GO" id="GO:0016829">
    <property type="term" value="F:lyase activity"/>
    <property type="evidence" value="ECO:0007669"/>
    <property type="project" value="UniProtKB-KW"/>
</dbReference>
<keyword evidence="7" id="KW-0378">Hydrolase</keyword>
<dbReference type="RefSeq" id="WP_063250329.1">
    <property type="nucleotide sequence ID" value="NZ_CP065629.1"/>
</dbReference>
<evidence type="ECO:0000256" key="5">
    <source>
        <dbReference type="ARBA" id="ARBA00022763"/>
    </source>
</evidence>
<dbReference type="Gene3D" id="1.10.8.50">
    <property type="match status" value="1"/>
</dbReference>
<accession>A0A162ZNW3</accession>
<dbReference type="SUPFAM" id="SSF81624">
    <property type="entry name" value="N-terminal domain of MutM-like DNA repair proteins"/>
    <property type="match status" value="1"/>
</dbReference>
<dbReference type="InterPro" id="IPR015886">
    <property type="entry name" value="H2TH_FPG"/>
</dbReference>
<proteinExistence type="inferred from homology"/>
<evidence type="ECO:0000256" key="13">
    <source>
        <dbReference type="ARBA" id="ARBA00023295"/>
    </source>
</evidence>
<feature type="domain" description="Formamidopyrimidine-DNA glycosylase catalytic" evidence="16">
    <location>
        <begin position="2"/>
        <end position="81"/>
    </location>
</feature>
<dbReference type="Proteomes" id="UP000076612">
    <property type="component" value="Unassembled WGS sequence"/>
</dbReference>
<keyword evidence="13" id="KW-0326">Glycosidase</keyword>
<dbReference type="GO" id="GO:0006284">
    <property type="term" value="P:base-excision repair"/>
    <property type="evidence" value="ECO:0007669"/>
    <property type="project" value="InterPro"/>
</dbReference>
<keyword evidence="8" id="KW-0862">Zinc</keyword>
<feature type="domain" description="FPG-type" evidence="15">
    <location>
        <begin position="232"/>
        <end position="266"/>
    </location>
</feature>
<comment type="cofactor">
    <cofactor evidence="2">
        <name>Zn(2+)</name>
        <dbReference type="ChEBI" id="CHEBI:29105"/>
    </cofactor>
</comment>
<dbReference type="GO" id="GO:0003906">
    <property type="term" value="F:DNA-(apurinic or apyrimidinic site) endonuclease activity"/>
    <property type="evidence" value="ECO:0007669"/>
    <property type="project" value="InterPro"/>
</dbReference>
<evidence type="ECO:0000256" key="12">
    <source>
        <dbReference type="ARBA" id="ARBA00023268"/>
    </source>
</evidence>
<evidence type="ECO:0000313" key="19">
    <source>
        <dbReference type="Proteomes" id="UP000076612"/>
    </source>
</evidence>
<keyword evidence="4" id="KW-0479">Metal-binding</keyword>
<evidence type="ECO:0000256" key="7">
    <source>
        <dbReference type="ARBA" id="ARBA00022801"/>
    </source>
</evidence>
<evidence type="ECO:0000256" key="9">
    <source>
        <dbReference type="ARBA" id="ARBA00023125"/>
    </source>
</evidence>
<evidence type="ECO:0000313" key="18">
    <source>
        <dbReference type="EMBL" id="PAK95560.1"/>
    </source>
</evidence>
<dbReference type="SUPFAM" id="SSF46946">
    <property type="entry name" value="S13-like H2TH domain"/>
    <property type="match status" value="1"/>
</dbReference>
<keyword evidence="6 14" id="KW-0863">Zinc-finger</keyword>
<gene>
    <name evidence="17" type="ORF">AVW13_13220</name>
    <name evidence="18" type="ORF">B8X04_09840</name>
</gene>
<evidence type="ECO:0000313" key="20">
    <source>
        <dbReference type="Proteomes" id="UP000216867"/>
    </source>
</evidence>
<dbReference type="SMART" id="SM00898">
    <property type="entry name" value="Fapy_DNA_glyco"/>
    <property type="match status" value="1"/>
</dbReference>
<keyword evidence="18" id="KW-0255">Endonuclease</keyword>
<dbReference type="SUPFAM" id="SSF57716">
    <property type="entry name" value="Glucocorticoid receptor-like (DNA-binding domain)"/>
    <property type="match status" value="1"/>
</dbReference>
<dbReference type="PANTHER" id="PTHR22993:SF9">
    <property type="entry name" value="FORMAMIDOPYRIMIDINE-DNA GLYCOSYLASE"/>
    <property type="match status" value="1"/>
</dbReference>
<protein>
    <submittedName>
        <fullName evidence="17">DNA lyase</fullName>
    </submittedName>
    <submittedName>
        <fullName evidence="18">Endonuclease VIII</fullName>
    </submittedName>
</protein>
<evidence type="ECO:0000256" key="11">
    <source>
        <dbReference type="ARBA" id="ARBA00023239"/>
    </source>
</evidence>
<dbReference type="AlphaFoldDB" id="A0A162ZNW3"/>
<dbReference type="InterPro" id="IPR012319">
    <property type="entry name" value="FPG_cat"/>
</dbReference>
<evidence type="ECO:0000259" key="15">
    <source>
        <dbReference type="PROSITE" id="PS51066"/>
    </source>
</evidence>
<comment type="catalytic activity">
    <reaction evidence="1">
        <text>Hydrolysis of DNA containing ring-opened 7-methylguanine residues, releasing 2,6-diamino-4-hydroxy-5-(N-methyl)formamidopyrimidine.</text>
        <dbReference type="EC" id="3.2.2.23"/>
    </reaction>
</comment>
<evidence type="ECO:0000259" key="16">
    <source>
        <dbReference type="PROSITE" id="PS51068"/>
    </source>
</evidence>
<keyword evidence="9" id="KW-0238">DNA-binding</keyword>
<evidence type="ECO:0000256" key="4">
    <source>
        <dbReference type="ARBA" id="ARBA00022723"/>
    </source>
</evidence>
<dbReference type="InterPro" id="IPR010663">
    <property type="entry name" value="Znf_FPG/IleRS"/>
</dbReference>
<dbReference type="Pfam" id="PF01149">
    <property type="entry name" value="Fapy_DNA_glyco"/>
    <property type="match status" value="1"/>
</dbReference>
<dbReference type="EMBL" id="LQQR01000024">
    <property type="protein sequence ID" value="KZE17963.1"/>
    <property type="molecule type" value="Genomic_DNA"/>
</dbReference>
<dbReference type="InterPro" id="IPR010979">
    <property type="entry name" value="Ribosomal_uS13-like_H2TH"/>
</dbReference>
<keyword evidence="18" id="KW-0540">Nuclease</keyword>
<keyword evidence="5" id="KW-0227">DNA damage</keyword>
<evidence type="ECO:0000256" key="6">
    <source>
        <dbReference type="ARBA" id="ARBA00022771"/>
    </source>
</evidence>
<reference evidence="18 20" key="3">
    <citation type="submission" date="2017-04" db="EMBL/GenBank/DDBJ databases">
        <title>Kefir bacterial isolates.</title>
        <authorList>
            <person name="Kim Y."/>
            <person name="Blasche S."/>
            <person name="Patil K.R."/>
        </authorList>
    </citation>
    <scope>NUCLEOTIDE SEQUENCE [LARGE SCALE GENOMIC DNA]</scope>
    <source>
        <strain evidence="18 20">OG2</strain>
    </source>
</reference>
<dbReference type="GO" id="GO:0008270">
    <property type="term" value="F:zinc ion binding"/>
    <property type="evidence" value="ECO:0007669"/>
    <property type="project" value="UniProtKB-KW"/>
</dbReference>
<evidence type="ECO:0000256" key="3">
    <source>
        <dbReference type="ARBA" id="ARBA00009409"/>
    </source>
</evidence>
<dbReference type="Proteomes" id="UP000216867">
    <property type="component" value="Unassembled WGS sequence"/>
</dbReference>
<evidence type="ECO:0000256" key="2">
    <source>
        <dbReference type="ARBA" id="ARBA00001947"/>
    </source>
</evidence>
<dbReference type="GeneID" id="99775096"/>
<comment type="similarity">
    <text evidence="3">Belongs to the FPG family.</text>
</comment>
<dbReference type="PROSITE" id="PS51066">
    <property type="entry name" value="ZF_FPG_2"/>
    <property type="match status" value="1"/>
</dbReference>
<evidence type="ECO:0000256" key="1">
    <source>
        <dbReference type="ARBA" id="ARBA00001668"/>
    </source>
</evidence>
<dbReference type="GO" id="GO:0003684">
    <property type="term" value="F:damaged DNA binding"/>
    <property type="evidence" value="ECO:0007669"/>
    <property type="project" value="InterPro"/>
</dbReference>
<name>A0A162ZNW3_9MICO</name>
<dbReference type="PROSITE" id="PS51068">
    <property type="entry name" value="FPG_CAT"/>
    <property type="match status" value="1"/>
</dbReference>
<keyword evidence="10" id="KW-0234">DNA repair</keyword>
<dbReference type="InterPro" id="IPR000214">
    <property type="entry name" value="Znf_DNA_glyclase/AP_lyase"/>
</dbReference>
<keyword evidence="12" id="KW-0511">Multifunctional enzyme</keyword>
<evidence type="ECO:0000256" key="10">
    <source>
        <dbReference type="ARBA" id="ARBA00023204"/>
    </source>
</evidence>
<dbReference type="CDD" id="cd08973">
    <property type="entry name" value="BaFpgNei_N_1"/>
    <property type="match status" value="1"/>
</dbReference>
<sequence>MPELPEVSALVEFLRPRVVGDFIAHVDIAELALLRTADPPLDAVIGLEITGVTRVGKALILEFEGLFLVCRFARAGWLVWHDAVPTGPVRMGKGPLGMRVGLASGAGFDLTEAGTKKNASVSLVRDLSEVEAIAQAGPDALELTADEFAEVLAGSRSRIKTVLEDQSLISGIGNAFSDEILHTAKVSPFATAEKVDAAVVHDAMVAVLTSARDALVALPPSKVKAAKKKLLRVHGRAGETCPVCGTTIAEVSFADKSLQYCPGCQTGGKRLSDRRMDRLLK</sequence>
<dbReference type="InterPro" id="IPR035937">
    <property type="entry name" value="FPG_N"/>
</dbReference>
<reference evidence="19" key="1">
    <citation type="submission" date="2016-01" db="EMBL/GenBank/DDBJ databases">
        <title>Draft genome of Chromobacterium sp. F49.</title>
        <authorList>
            <person name="Hong K.W."/>
        </authorList>
    </citation>
    <scope>NUCLEOTIDE SEQUENCE [LARGE SCALE GENOMIC DNA]</scope>
    <source>
        <strain evidence="19">M40</strain>
    </source>
</reference>
<organism evidence="18 20">
    <name type="scientific">Brevibacterium casei</name>
    <dbReference type="NCBI Taxonomy" id="33889"/>
    <lineage>
        <taxon>Bacteria</taxon>
        <taxon>Bacillati</taxon>
        <taxon>Actinomycetota</taxon>
        <taxon>Actinomycetes</taxon>
        <taxon>Micrococcales</taxon>
        <taxon>Brevibacteriaceae</taxon>
        <taxon>Brevibacterium</taxon>
    </lineage>
</organism>
<dbReference type="PANTHER" id="PTHR22993">
    <property type="entry name" value="FORMAMIDOPYRIMIDINE-DNA GLYCOSYLASE"/>
    <property type="match status" value="1"/>
</dbReference>
<dbReference type="Pfam" id="PF06831">
    <property type="entry name" value="H2TH"/>
    <property type="match status" value="1"/>
</dbReference>
<dbReference type="SMART" id="SM01232">
    <property type="entry name" value="H2TH"/>
    <property type="match status" value="1"/>
</dbReference>
<comment type="caution">
    <text evidence="18">The sequence shown here is derived from an EMBL/GenBank/DDBJ whole genome shotgun (WGS) entry which is preliminary data.</text>
</comment>
<reference evidence="17" key="2">
    <citation type="submission" date="2016-01" db="EMBL/GenBank/DDBJ databases">
        <authorList>
            <person name="Hong K.W."/>
        </authorList>
    </citation>
    <scope>NUCLEOTIDE SEQUENCE</scope>
    <source>
        <strain evidence="17">M40</strain>
    </source>
</reference>
<dbReference type="STRING" id="33889.AVW13_13220"/>
<dbReference type="GO" id="GO:0034039">
    <property type="term" value="F:8-oxo-7,8-dihydroguanine DNA N-glycosylase activity"/>
    <property type="evidence" value="ECO:0007669"/>
    <property type="project" value="TreeGrafter"/>
</dbReference>
<dbReference type="Pfam" id="PF06827">
    <property type="entry name" value="zf-FPG_IleRS"/>
    <property type="match status" value="1"/>
</dbReference>
<dbReference type="Gene3D" id="3.20.190.10">
    <property type="entry name" value="MutM-like, N-terminal"/>
    <property type="match status" value="1"/>
</dbReference>
<evidence type="ECO:0000256" key="14">
    <source>
        <dbReference type="PROSITE-ProRule" id="PRU00391"/>
    </source>
</evidence>
<keyword evidence="11 17" id="KW-0456">Lyase</keyword>
<evidence type="ECO:0000256" key="8">
    <source>
        <dbReference type="ARBA" id="ARBA00022833"/>
    </source>
</evidence>